<evidence type="ECO:0000313" key="6">
    <source>
        <dbReference type="EMBL" id="SFR73206.1"/>
    </source>
</evidence>
<dbReference type="PANTHER" id="PTHR37467">
    <property type="entry name" value="EXPORTED CALCIUM-BINDING GLYCOPROTEIN-RELATED"/>
    <property type="match status" value="1"/>
</dbReference>
<keyword evidence="3" id="KW-0732">Signal</keyword>
<feature type="compositionally biased region" description="Polar residues" evidence="5">
    <location>
        <begin position="190"/>
        <end position="200"/>
    </location>
</feature>
<comment type="subcellular location">
    <subcellularLocation>
        <location evidence="1">Secreted</location>
    </subcellularLocation>
</comment>
<keyword evidence="2" id="KW-0964">Secreted</keyword>
<dbReference type="InterPro" id="IPR028974">
    <property type="entry name" value="TSP_type-3_rpt"/>
</dbReference>
<reference evidence="7" key="1">
    <citation type="submission" date="2016-10" db="EMBL/GenBank/DDBJ databases">
        <authorList>
            <person name="Varghese N."/>
            <person name="Submissions S."/>
        </authorList>
    </citation>
    <scope>NUCLEOTIDE SEQUENCE [LARGE SCALE GENOMIC DNA]</scope>
    <source>
        <strain evidence="7">CGMCC 1.7736</strain>
    </source>
</reference>
<dbReference type="Proteomes" id="UP000198531">
    <property type="component" value="Unassembled WGS sequence"/>
</dbReference>
<accession>A0A1I6J2L8</accession>
<feature type="compositionally biased region" description="Acidic residues" evidence="5">
    <location>
        <begin position="157"/>
        <end position="167"/>
    </location>
</feature>
<feature type="region of interest" description="Disordered" evidence="5">
    <location>
        <begin position="131"/>
        <end position="254"/>
    </location>
</feature>
<evidence type="ECO:0000256" key="3">
    <source>
        <dbReference type="ARBA" id="ARBA00022729"/>
    </source>
</evidence>
<name>A0A1I6J2L8_9EURY</name>
<evidence type="ECO:0000256" key="2">
    <source>
        <dbReference type="ARBA" id="ARBA00022525"/>
    </source>
</evidence>
<evidence type="ECO:0000256" key="4">
    <source>
        <dbReference type="ARBA" id="ARBA00022837"/>
    </source>
</evidence>
<keyword evidence="7" id="KW-1185">Reference proteome</keyword>
<organism evidence="6 7">
    <name type="scientific">Halogeometricum rufum</name>
    <dbReference type="NCBI Taxonomy" id="553469"/>
    <lineage>
        <taxon>Archaea</taxon>
        <taxon>Methanobacteriati</taxon>
        <taxon>Methanobacteriota</taxon>
        <taxon>Stenosarchaea group</taxon>
        <taxon>Halobacteria</taxon>
        <taxon>Halobacteriales</taxon>
        <taxon>Haloferacaceae</taxon>
        <taxon>Halogeometricum</taxon>
    </lineage>
</organism>
<dbReference type="GO" id="GO:0005509">
    <property type="term" value="F:calcium ion binding"/>
    <property type="evidence" value="ECO:0007669"/>
    <property type="project" value="InterPro"/>
</dbReference>
<evidence type="ECO:0000256" key="5">
    <source>
        <dbReference type="SAM" id="MobiDB-lite"/>
    </source>
</evidence>
<evidence type="ECO:0008006" key="8">
    <source>
        <dbReference type="Google" id="ProtNLM"/>
    </source>
</evidence>
<feature type="non-terminal residue" evidence="6">
    <location>
        <position position="254"/>
    </location>
</feature>
<dbReference type="EMBL" id="FOYT01000006">
    <property type="protein sequence ID" value="SFR73206.1"/>
    <property type="molecule type" value="Genomic_DNA"/>
</dbReference>
<dbReference type="PANTHER" id="PTHR37467:SF1">
    <property type="entry name" value="EXPORTED CALCIUM-BINDING GLYCOPROTEIN"/>
    <property type="match status" value="1"/>
</dbReference>
<sequence length="254" mass="25355">MSATALRSALSFVVAALVLVGAVGAPVAAASGVTVTTETVATIDGTAYVWQSSPTEMRVQTSQPVSATASVCIGAEGGNTSTACTPGNGTTTTTLSVSNWPADATGPQTVYVNGSDGETVVSKGAVFVMTKGGDVDGDGLTNEAEVNGETGFRTADTDGDGLNDGEEVNTHGTDPTESDSDADGLGDSLEVSTYNTNPTEADTDGDGLSDGAEVNQHSTSPVKADTDDDGLSDAAEIRTYGTNPNKADTDGDGL</sequence>
<dbReference type="InterPro" id="IPR053180">
    <property type="entry name" value="Ca-binding_acidic-repeat"/>
</dbReference>
<proteinExistence type="predicted"/>
<dbReference type="AlphaFoldDB" id="A0A1I6J2L8"/>
<evidence type="ECO:0000313" key="7">
    <source>
        <dbReference type="Proteomes" id="UP000198531"/>
    </source>
</evidence>
<gene>
    <name evidence="6" type="ORF">SAMN04487947_3964</name>
</gene>
<dbReference type="InterPro" id="IPR059100">
    <property type="entry name" value="TSP3_bac"/>
</dbReference>
<dbReference type="Gene3D" id="4.10.1080.10">
    <property type="entry name" value="TSP type-3 repeat"/>
    <property type="match status" value="1"/>
</dbReference>
<protein>
    <recommendedName>
        <fullName evidence="8">Thrombospondin type 3 repeat-containing protein</fullName>
    </recommendedName>
</protein>
<keyword evidence="4" id="KW-0106">Calcium</keyword>
<dbReference type="Pfam" id="PF18884">
    <property type="entry name" value="TSP3_bac"/>
    <property type="match status" value="5"/>
</dbReference>
<dbReference type="OrthoDB" id="27885at2157"/>
<evidence type="ECO:0000256" key="1">
    <source>
        <dbReference type="ARBA" id="ARBA00004613"/>
    </source>
</evidence>
<dbReference type="SUPFAM" id="SSF103647">
    <property type="entry name" value="TSP type-3 repeat"/>
    <property type="match status" value="1"/>
</dbReference>